<dbReference type="Proteomes" id="UP001611383">
    <property type="component" value="Chromosome"/>
</dbReference>
<accession>A0ABY9X5I8</accession>
<sequence length="75" mass="7582">MKLLGRIAMVMCGAALVGCGVEGSESEGVGSSESLSTQSSAIVCPQLVPPGPGFCENGTIVPVYEGTCIVAYRCI</sequence>
<dbReference type="RefSeq" id="WP_395809908.1">
    <property type="nucleotide sequence ID" value="NZ_CP043494.1"/>
</dbReference>
<reference evidence="1 2" key="1">
    <citation type="submission" date="2019-08" db="EMBL/GenBank/DDBJ databases">
        <title>Archangium and Cystobacter genomes.</title>
        <authorList>
            <person name="Chen I.-C.K."/>
            <person name="Wielgoss S."/>
        </authorList>
    </citation>
    <scope>NUCLEOTIDE SEQUENCE [LARGE SCALE GENOMIC DNA]</scope>
    <source>
        <strain evidence="1 2">Cbm 6</strain>
    </source>
</reference>
<dbReference type="EMBL" id="CP043494">
    <property type="protein sequence ID" value="WNG50615.1"/>
    <property type="molecule type" value="Genomic_DNA"/>
</dbReference>
<gene>
    <name evidence="1" type="ORF">F0U60_45685</name>
</gene>
<proteinExistence type="predicted"/>
<evidence type="ECO:0000313" key="2">
    <source>
        <dbReference type="Proteomes" id="UP001611383"/>
    </source>
</evidence>
<evidence type="ECO:0008006" key="3">
    <source>
        <dbReference type="Google" id="ProtNLM"/>
    </source>
</evidence>
<evidence type="ECO:0000313" key="1">
    <source>
        <dbReference type="EMBL" id="WNG50615.1"/>
    </source>
</evidence>
<dbReference type="PROSITE" id="PS51257">
    <property type="entry name" value="PROKAR_LIPOPROTEIN"/>
    <property type="match status" value="1"/>
</dbReference>
<organism evidence="1 2">
    <name type="scientific">Archangium minus</name>
    <dbReference type="NCBI Taxonomy" id="83450"/>
    <lineage>
        <taxon>Bacteria</taxon>
        <taxon>Pseudomonadati</taxon>
        <taxon>Myxococcota</taxon>
        <taxon>Myxococcia</taxon>
        <taxon>Myxococcales</taxon>
        <taxon>Cystobacterineae</taxon>
        <taxon>Archangiaceae</taxon>
        <taxon>Archangium</taxon>
    </lineage>
</organism>
<name>A0ABY9X5I8_9BACT</name>
<protein>
    <recommendedName>
        <fullName evidence="3">Lipoprotein</fullName>
    </recommendedName>
</protein>
<keyword evidence="2" id="KW-1185">Reference proteome</keyword>